<feature type="non-terminal residue" evidence="1">
    <location>
        <position position="1"/>
    </location>
</feature>
<evidence type="ECO:0000313" key="2">
    <source>
        <dbReference type="Proteomes" id="UP000180235"/>
    </source>
</evidence>
<reference evidence="1 2" key="1">
    <citation type="submission" date="2016-10" db="EMBL/GenBank/DDBJ databases">
        <title>Description of Gloeomargarita lithophora gen. nov., sp. nov., a thylakoid-bearing basal-branching cyanobacterium with intracellular carbonates, and proposal for Gloeomargaritales ord. nov.</title>
        <authorList>
            <person name="Moreira D."/>
            <person name="Tavera R."/>
            <person name="Benzerara K."/>
            <person name="Skouri-Panet F."/>
            <person name="Couradeau E."/>
            <person name="Gerard E."/>
            <person name="Loussert C."/>
            <person name="Novelo E."/>
            <person name="Zivanovic Y."/>
            <person name="Lopez-Garcia P."/>
        </authorList>
    </citation>
    <scope>NUCLEOTIDE SEQUENCE [LARGE SCALE GENOMIC DNA]</scope>
    <source>
        <strain evidence="1 2">D10</strain>
    </source>
</reference>
<dbReference type="EMBL" id="CP017675">
    <property type="protein sequence ID" value="APB32685.1"/>
    <property type="molecule type" value="Genomic_DNA"/>
</dbReference>
<protein>
    <submittedName>
        <fullName evidence="1">Filamentous hemagglutinin family outer membrane protein</fullName>
    </submittedName>
</protein>
<proteinExistence type="predicted"/>
<gene>
    <name evidence="1" type="ORF">GlitD10_0375</name>
</gene>
<evidence type="ECO:0000313" key="1">
    <source>
        <dbReference type="EMBL" id="APB32685.1"/>
    </source>
</evidence>
<name>A0A1J0A9T9_9CYAN</name>
<keyword evidence="2" id="KW-1185">Reference proteome</keyword>
<accession>A0A1J0A9T9</accession>
<dbReference type="KEGG" id="glt:GlitD10_0375"/>
<sequence>PSISRVSG</sequence>
<dbReference type="Proteomes" id="UP000180235">
    <property type="component" value="Chromosome"/>
</dbReference>
<organism evidence="1 2">
    <name type="scientific">Gloeomargarita lithophora Alchichica-D10</name>
    <dbReference type="NCBI Taxonomy" id="1188229"/>
    <lineage>
        <taxon>Bacteria</taxon>
        <taxon>Bacillati</taxon>
        <taxon>Cyanobacteriota</taxon>
        <taxon>Cyanophyceae</taxon>
        <taxon>Gloeomargaritales</taxon>
        <taxon>Gloeomargaritaceae</taxon>
        <taxon>Gloeomargarita</taxon>
    </lineage>
</organism>